<keyword evidence="2" id="KW-1185">Reference proteome</keyword>
<sequence length="165" mass="17371">MSGGISEILVENAKLFDSVTGIAFLTSKGRGGYIKDVMLSDIDFRNVILAIKLTGDCSTHPDDKFDPEALPIVNGITFKNIVGMNVTIAGNFSGIPESPFTGICLSNVAFTLNPKPSTSSEPWVCSNVSGFSEKVSPLPCLELLDSSSSSVCGSLPSSHNRVAVL</sequence>
<evidence type="ECO:0008006" key="3">
    <source>
        <dbReference type="Google" id="ProtNLM"/>
    </source>
</evidence>
<dbReference type="InterPro" id="IPR051801">
    <property type="entry name" value="GH28_Enzymes"/>
</dbReference>
<dbReference type="PANTHER" id="PTHR31339">
    <property type="entry name" value="PECTIN LYASE-RELATED"/>
    <property type="match status" value="1"/>
</dbReference>
<organism evidence="1 2">
    <name type="scientific">Centaurea solstitialis</name>
    <name type="common">yellow star-thistle</name>
    <dbReference type="NCBI Taxonomy" id="347529"/>
    <lineage>
        <taxon>Eukaryota</taxon>
        <taxon>Viridiplantae</taxon>
        <taxon>Streptophyta</taxon>
        <taxon>Embryophyta</taxon>
        <taxon>Tracheophyta</taxon>
        <taxon>Spermatophyta</taxon>
        <taxon>Magnoliopsida</taxon>
        <taxon>eudicotyledons</taxon>
        <taxon>Gunneridae</taxon>
        <taxon>Pentapetalae</taxon>
        <taxon>asterids</taxon>
        <taxon>campanulids</taxon>
        <taxon>Asterales</taxon>
        <taxon>Asteraceae</taxon>
        <taxon>Carduoideae</taxon>
        <taxon>Cardueae</taxon>
        <taxon>Centaureinae</taxon>
        <taxon>Centaurea</taxon>
    </lineage>
</organism>
<gene>
    <name evidence="1" type="ORF">OSB04_020181</name>
</gene>
<comment type="caution">
    <text evidence="1">The sequence shown here is derived from an EMBL/GenBank/DDBJ whole genome shotgun (WGS) entry which is preliminary data.</text>
</comment>
<protein>
    <recommendedName>
        <fullName evidence="3">Polygalacturonase</fullName>
    </recommendedName>
</protein>
<evidence type="ECO:0000313" key="2">
    <source>
        <dbReference type="Proteomes" id="UP001172457"/>
    </source>
</evidence>
<proteinExistence type="predicted"/>
<evidence type="ECO:0000313" key="1">
    <source>
        <dbReference type="EMBL" id="KAJ9547638.1"/>
    </source>
</evidence>
<dbReference type="InterPro" id="IPR012334">
    <property type="entry name" value="Pectin_lyas_fold"/>
</dbReference>
<dbReference type="Gene3D" id="2.160.20.10">
    <property type="entry name" value="Single-stranded right-handed beta-helix, Pectin lyase-like"/>
    <property type="match status" value="1"/>
</dbReference>
<dbReference type="InterPro" id="IPR011050">
    <property type="entry name" value="Pectin_lyase_fold/virulence"/>
</dbReference>
<reference evidence="1" key="1">
    <citation type="submission" date="2023-03" db="EMBL/GenBank/DDBJ databases">
        <title>Chromosome-scale reference genome and RAD-based genetic map of yellow starthistle (Centaurea solstitialis) reveal putative structural variation and QTLs associated with invader traits.</title>
        <authorList>
            <person name="Reatini B."/>
            <person name="Cang F.A."/>
            <person name="Jiang Q."/>
            <person name="Mckibben M.T.W."/>
            <person name="Barker M.S."/>
            <person name="Rieseberg L.H."/>
            <person name="Dlugosch K.M."/>
        </authorList>
    </citation>
    <scope>NUCLEOTIDE SEQUENCE</scope>
    <source>
        <strain evidence="1">CAN-66</strain>
        <tissue evidence="1">Leaf</tissue>
    </source>
</reference>
<dbReference type="Proteomes" id="UP001172457">
    <property type="component" value="Chromosome 5"/>
</dbReference>
<accession>A0AA38SZB8</accession>
<name>A0AA38SZB8_9ASTR</name>
<dbReference type="PANTHER" id="PTHR31339:SF5">
    <property type="entry name" value="HYDROLASE FAMILY 28 PROTEIN, PUTATIVE, EXPRESSED-RELATED"/>
    <property type="match status" value="1"/>
</dbReference>
<dbReference type="SUPFAM" id="SSF51126">
    <property type="entry name" value="Pectin lyase-like"/>
    <property type="match status" value="1"/>
</dbReference>
<dbReference type="AlphaFoldDB" id="A0AA38SZB8"/>
<dbReference type="EMBL" id="JARYMX010000005">
    <property type="protein sequence ID" value="KAJ9547638.1"/>
    <property type="molecule type" value="Genomic_DNA"/>
</dbReference>